<dbReference type="InterPro" id="IPR045864">
    <property type="entry name" value="aa-tRNA-synth_II/BPL/LPL"/>
</dbReference>
<comment type="similarity">
    <text evidence="1 13">Belongs to the class-II aminoacyl-tRNA synthetase family.</text>
</comment>
<dbReference type="Pfam" id="PF00587">
    <property type="entry name" value="tRNA-synt_2b"/>
    <property type="match status" value="1"/>
</dbReference>
<dbReference type="Pfam" id="PF07973">
    <property type="entry name" value="tRNA_SAD"/>
    <property type="match status" value="1"/>
</dbReference>
<keyword evidence="5 13" id="KW-0479">Metal-binding</keyword>
<dbReference type="InterPro" id="IPR002320">
    <property type="entry name" value="Thr-tRNA-ligase_IIa"/>
</dbReference>
<dbReference type="FunFam" id="3.40.50.800:FF:000001">
    <property type="entry name" value="Threonine--tRNA ligase"/>
    <property type="match status" value="1"/>
</dbReference>
<evidence type="ECO:0000313" key="17">
    <source>
        <dbReference type="Proteomes" id="UP000078532"/>
    </source>
</evidence>
<dbReference type="GO" id="GO:0046872">
    <property type="term" value="F:metal ion binding"/>
    <property type="evidence" value="ECO:0007669"/>
    <property type="project" value="UniProtKB-KW"/>
</dbReference>
<evidence type="ECO:0000259" key="15">
    <source>
        <dbReference type="PROSITE" id="PS51880"/>
    </source>
</evidence>
<comment type="caution">
    <text evidence="16">The sequence shown here is derived from an EMBL/GenBank/DDBJ whole genome shotgun (WGS) entry which is preliminary data.</text>
</comment>
<comment type="subunit">
    <text evidence="13">Homodimer.</text>
</comment>
<dbReference type="CDD" id="cd00860">
    <property type="entry name" value="ThrRS_anticodon"/>
    <property type="match status" value="1"/>
</dbReference>
<dbReference type="Pfam" id="PF02824">
    <property type="entry name" value="TGS"/>
    <property type="match status" value="1"/>
</dbReference>
<dbReference type="PANTHER" id="PTHR11451">
    <property type="entry name" value="THREONINE-TRNA LIGASE"/>
    <property type="match status" value="1"/>
</dbReference>
<evidence type="ECO:0000256" key="1">
    <source>
        <dbReference type="ARBA" id="ARBA00008226"/>
    </source>
</evidence>
<keyword evidence="7 13" id="KW-0862">Zinc</keyword>
<evidence type="ECO:0000256" key="2">
    <source>
        <dbReference type="ARBA" id="ARBA00022490"/>
    </source>
</evidence>
<dbReference type="InterPro" id="IPR004154">
    <property type="entry name" value="Anticodon-bd"/>
</dbReference>
<feature type="domain" description="TGS" evidence="15">
    <location>
        <begin position="1"/>
        <end position="61"/>
    </location>
</feature>
<evidence type="ECO:0000256" key="8">
    <source>
        <dbReference type="ARBA" id="ARBA00022840"/>
    </source>
</evidence>
<dbReference type="InterPro" id="IPR002314">
    <property type="entry name" value="aa-tRNA-synt_IIb"/>
</dbReference>
<dbReference type="STRING" id="1838280.A6M21_01265"/>
<dbReference type="EMBL" id="LYVF01000197">
    <property type="protein sequence ID" value="OAT79394.1"/>
    <property type="molecule type" value="Genomic_DNA"/>
</dbReference>
<dbReference type="PROSITE" id="PS50862">
    <property type="entry name" value="AA_TRNA_LIGASE_II"/>
    <property type="match status" value="1"/>
</dbReference>
<dbReference type="AlphaFoldDB" id="A0A1B7LAL8"/>
<dbReference type="GO" id="GO:0005524">
    <property type="term" value="F:ATP binding"/>
    <property type="evidence" value="ECO:0007669"/>
    <property type="project" value="UniProtKB-UniRule"/>
</dbReference>
<dbReference type="InterPro" id="IPR036621">
    <property type="entry name" value="Anticodon-bd_dom_sf"/>
</dbReference>
<dbReference type="InterPro" id="IPR012676">
    <property type="entry name" value="TGS-like"/>
</dbReference>
<feature type="binding site" evidence="13">
    <location>
        <position position="333"/>
    </location>
    <ligand>
        <name>Zn(2+)</name>
        <dbReference type="ChEBI" id="CHEBI:29105"/>
        <note>catalytic</note>
    </ligand>
</feature>
<evidence type="ECO:0000256" key="10">
    <source>
        <dbReference type="ARBA" id="ARBA00022917"/>
    </source>
</evidence>
<dbReference type="SUPFAM" id="SSF55186">
    <property type="entry name" value="ThrRS/AlaRS common domain"/>
    <property type="match status" value="1"/>
</dbReference>
<dbReference type="SMART" id="SM00863">
    <property type="entry name" value="tRNA_SAD"/>
    <property type="match status" value="1"/>
</dbReference>
<evidence type="ECO:0000256" key="11">
    <source>
        <dbReference type="ARBA" id="ARBA00023146"/>
    </source>
</evidence>
<name>A0A1B7LAL8_9FIRM</name>
<dbReference type="GO" id="GO:0005737">
    <property type="term" value="C:cytoplasm"/>
    <property type="evidence" value="ECO:0007669"/>
    <property type="project" value="UniProtKB-SubCell"/>
</dbReference>
<evidence type="ECO:0000256" key="7">
    <source>
        <dbReference type="ARBA" id="ARBA00022833"/>
    </source>
</evidence>
<dbReference type="PRINTS" id="PR01047">
    <property type="entry name" value="TRNASYNTHTHR"/>
</dbReference>
<evidence type="ECO:0000256" key="12">
    <source>
        <dbReference type="ARBA" id="ARBA00049515"/>
    </source>
</evidence>
<evidence type="ECO:0000256" key="5">
    <source>
        <dbReference type="ARBA" id="ARBA00022723"/>
    </source>
</evidence>
<dbReference type="Gene3D" id="3.10.20.30">
    <property type="match status" value="1"/>
</dbReference>
<dbReference type="InterPro" id="IPR012675">
    <property type="entry name" value="Beta-grasp_dom_sf"/>
</dbReference>
<dbReference type="SUPFAM" id="SSF52954">
    <property type="entry name" value="Class II aaRS ABD-related"/>
    <property type="match status" value="1"/>
</dbReference>
<dbReference type="PANTHER" id="PTHR11451:SF44">
    <property type="entry name" value="THREONINE--TRNA LIGASE, CHLOROPLASTIC_MITOCHONDRIAL 2"/>
    <property type="match status" value="1"/>
</dbReference>
<keyword evidence="3 13" id="KW-0820">tRNA-binding</keyword>
<comment type="cofactor">
    <cofactor evidence="13">
        <name>Zn(2+)</name>
        <dbReference type="ChEBI" id="CHEBI:29105"/>
    </cofactor>
    <text evidence="13">Binds 1 zinc ion per subunit.</text>
</comment>
<dbReference type="FunFam" id="3.30.930.10:FF:000002">
    <property type="entry name" value="Threonine--tRNA ligase"/>
    <property type="match status" value="1"/>
</dbReference>
<dbReference type="SUPFAM" id="SSF55681">
    <property type="entry name" value="Class II aaRS and biotin synthetases"/>
    <property type="match status" value="1"/>
</dbReference>
<evidence type="ECO:0000256" key="3">
    <source>
        <dbReference type="ARBA" id="ARBA00022555"/>
    </source>
</evidence>
<dbReference type="FunFam" id="3.30.980.10:FF:000005">
    <property type="entry name" value="Threonyl-tRNA synthetase, mitochondrial"/>
    <property type="match status" value="1"/>
</dbReference>
<dbReference type="Gene3D" id="3.30.930.10">
    <property type="entry name" value="Bira Bifunctional Protein, Domain 2"/>
    <property type="match status" value="1"/>
</dbReference>
<evidence type="ECO:0000256" key="9">
    <source>
        <dbReference type="ARBA" id="ARBA00022884"/>
    </source>
</evidence>
<dbReference type="Gene3D" id="3.30.54.20">
    <property type="match status" value="1"/>
</dbReference>
<dbReference type="InterPro" id="IPR012947">
    <property type="entry name" value="tRNA_SAD"/>
</dbReference>
<dbReference type="GO" id="GO:0004829">
    <property type="term" value="F:threonine-tRNA ligase activity"/>
    <property type="evidence" value="ECO:0007669"/>
    <property type="project" value="UniProtKB-UniRule"/>
</dbReference>
<comment type="catalytic activity">
    <reaction evidence="12 13">
        <text>tRNA(Thr) + L-threonine + ATP = L-threonyl-tRNA(Thr) + AMP + diphosphate + H(+)</text>
        <dbReference type="Rhea" id="RHEA:24624"/>
        <dbReference type="Rhea" id="RHEA-COMP:9670"/>
        <dbReference type="Rhea" id="RHEA-COMP:9704"/>
        <dbReference type="ChEBI" id="CHEBI:15378"/>
        <dbReference type="ChEBI" id="CHEBI:30616"/>
        <dbReference type="ChEBI" id="CHEBI:33019"/>
        <dbReference type="ChEBI" id="CHEBI:57926"/>
        <dbReference type="ChEBI" id="CHEBI:78442"/>
        <dbReference type="ChEBI" id="CHEBI:78534"/>
        <dbReference type="ChEBI" id="CHEBI:456215"/>
        <dbReference type="EC" id="6.1.1.3"/>
    </reaction>
</comment>
<sequence length="635" mass="72163">MVKVTLKDGSVREYPPGTTCAAVAGEISPRLGREALVAAVDGRLVDLGYPLEHDAAVQFFTFDDPEGRQAFRHSTAHVLAQAVKKVFPEARLAIGPAIAGGFYYDFDVPRPFTPEQLAKIQAEMEKIVKEDLPFNRFEVTRREALDRFGAAGETYKEELINDLPEDAVISCYQQGDFTDLCAGPHVPSTGRLKAVKLTGVAGAYWRGSEKNKMLQRIYGTAFPKKSQLEEHLFRIEEAKRRDHRKLGAELDLFSIQEEGPGFPFFHPKGMVLRNELEQFWRDEHRMRGYQEIRTPIILNRALWERSGHWEHYRENMYFTRIDEADYAVKPMNCPGGILVYRSHLHSYRDLPVRLAELGLVHRHELSGVLHGLMRVRCFTQDDAHIFMLPAQIREEIIGVIDLVDYFYGVFGFNYKVELSTRPENSMGSDEIWDTATAALEEALQARGMDYKVNEGDGAFYGPKIDFHLEDCLGRTWQCGTIQLDFLMPEKFDLTYVGEDGQKHRPVMIHRVVFGSIERFIGILTEHFAGAFPVWLAPVQVKVLPIAGRHLDYAREVGRRLEAGGIRVELDERNEKVNYKIREAQAQKIPYMLVIGDREAASGAVSVRHRSGGDLGSFSVDDFLARVQEEIRSKAL</sequence>
<dbReference type="NCBIfam" id="TIGR00418">
    <property type="entry name" value="thrS"/>
    <property type="match status" value="1"/>
</dbReference>
<gene>
    <name evidence="13" type="primary">thrS</name>
    <name evidence="16" type="ORF">A6M21_01265</name>
</gene>
<dbReference type="GO" id="GO:0140096">
    <property type="term" value="F:catalytic activity, acting on a protein"/>
    <property type="evidence" value="ECO:0007669"/>
    <property type="project" value="UniProtKB-ARBA"/>
</dbReference>
<evidence type="ECO:0000256" key="13">
    <source>
        <dbReference type="HAMAP-Rule" id="MF_00184"/>
    </source>
</evidence>
<dbReference type="InterPro" id="IPR033728">
    <property type="entry name" value="ThrRS_core"/>
</dbReference>
<evidence type="ECO:0000259" key="14">
    <source>
        <dbReference type="PROSITE" id="PS50862"/>
    </source>
</evidence>
<evidence type="ECO:0000256" key="4">
    <source>
        <dbReference type="ARBA" id="ARBA00022598"/>
    </source>
</evidence>
<keyword evidence="8 13" id="KW-0067">ATP-binding</keyword>
<dbReference type="CDD" id="cd00771">
    <property type="entry name" value="ThrRS_core"/>
    <property type="match status" value="1"/>
</dbReference>
<dbReference type="OrthoDB" id="9802304at2"/>
<feature type="domain" description="Aminoacyl-transfer RNA synthetases class-II family profile" evidence="14">
    <location>
        <begin position="266"/>
        <end position="532"/>
    </location>
</feature>
<dbReference type="Gene3D" id="3.30.980.10">
    <property type="entry name" value="Threonyl-trna Synthetase, Chain A, domain 2"/>
    <property type="match status" value="1"/>
</dbReference>
<dbReference type="GO" id="GO:0006435">
    <property type="term" value="P:threonyl-tRNA aminoacylation"/>
    <property type="evidence" value="ECO:0007669"/>
    <property type="project" value="UniProtKB-UniRule"/>
</dbReference>
<dbReference type="InterPro" id="IPR004095">
    <property type="entry name" value="TGS"/>
</dbReference>
<evidence type="ECO:0000256" key="6">
    <source>
        <dbReference type="ARBA" id="ARBA00022741"/>
    </source>
</evidence>
<dbReference type="Pfam" id="PF03129">
    <property type="entry name" value="HGTP_anticodon"/>
    <property type="match status" value="1"/>
</dbReference>
<dbReference type="GO" id="GO:0000049">
    <property type="term" value="F:tRNA binding"/>
    <property type="evidence" value="ECO:0007669"/>
    <property type="project" value="UniProtKB-KW"/>
</dbReference>
<keyword evidence="4 13" id="KW-0436">Ligase</keyword>
<dbReference type="SUPFAM" id="SSF81271">
    <property type="entry name" value="TGS-like"/>
    <property type="match status" value="1"/>
</dbReference>
<feature type="binding site" evidence="13">
    <location>
        <position position="384"/>
    </location>
    <ligand>
        <name>Zn(2+)</name>
        <dbReference type="ChEBI" id="CHEBI:29105"/>
        <note>catalytic</note>
    </ligand>
</feature>
<dbReference type="InterPro" id="IPR006195">
    <property type="entry name" value="aa-tRNA-synth_II"/>
</dbReference>
<dbReference type="RefSeq" id="WP_066671474.1">
    <property type="nucleotide sequence ID" value="NZ_LYVF01000197.1"/>
</dbReference>
<reference evidence="16 17" key="1">
    <citation type="submission" date="2016-04" db="EMBL/GenBank/DDBJ databases">
        <authorList>
            <person name="Evans L.H."/>
            <person name="Alamgir A."/>
            <person name="Owens N."/>
            <person name="Weber N.D."/>
            <person name="Virtaneva K."/>
            <person name="Barbian K."/>
            <person name="Babar A."/>
            <person name="Rosenke K."/>
        </authorList>
    </citation>
    <scope>NUCLEOTIDE SEQUENCE [LARGE SCALE GENOMIC DNA]</scope>
    <source>
        <strain evidence="16 17">LMa1</strain>
    </source>
</reference>
<dbReference type="HAMAP" id="MF_00184">
    <property type="entry name" value="Thr_tRNA_synth"/>
    <property type="match status" value="1"/>
</dbReference>
<dbReference type="Gene3D" id="3.40.50.800">
    <property type="entry name" value="Anticodon-binding domain"/>
    <property type="match status" value="1"/>
</dbReference>
<evidence type="ECO:0000313" key="16">
    <source>
        <dbReference type="EMBL" id="OAT79394.1"/>
    </source>
</evidence>
<dbReference type="EC" id="6.1.1.3" evidence="13"/>
<dbReference type="GO" id="GO:0016740">
    <property type="term" value="F:transferase activity"/>
    <property type="evidence" value="ECO:0007669"/>
    <property type="project" value="UniProtKB-ARBA"/>
</dbReference>
<accession>A0A1B7LAL8</accession>
<dbReference type="InterPro" id="IPR047246">
    <property type="entry name" value="ThrRS_anticodon"/>
</dbReference>
<protein>
    <recommendedName>
        <fullName evidence="13">Threonine--tRNA ligase</fullName>
        <ecNumber evidence="13">6.1.1.3</ecNumber>
    </recommendedName>
    <alternativeName>
        <fullName evidence="13">Threonyl-tRNA synthetase</fullName>
        <shortName evidence="13">ThrRS</shortName>
    </alternativeName>
</protein>
<dbReference type="Proteomes" id="UP000078532">
    <property type="component" value="Unassembled WGS sequence"/>
</dbReference>
<dbReference type="FunFam" id="3.30.54.20:FF:000002">
    <property type="entry name" value="Threonine--tRNA ligase"/>
    <property type="match status" value="1"/>
</dbReference>
<keyword evidence="2 13" id="KW-0963">Cytoplasm</keyword>
<keyword evidence="11 13" id="KW-0030">Aminoacyl-tRNA synthetase</keyword>
<dbReference type="InterPro" id="IPR018163">
    <property type="entry name" value="Thr/Ala-tRNA-synth_IIc_edit"/>
</dbReference>
<keyword evidence="10 13" id="KW-0648">Protein biosynthesis</keyword>
<organism evidence="16 17">
    <name type="scientific">Desulfotomaculum copahuensis</name>
    <dbReference type="NCBI Taxonomy" id="1838280"/>
    <lineage>
        <taxon>Bacteria</taxon>
        <taxon>Bacillati</taxon>
        <taxon>Bacillota</taxon>
        <taxon>Clostridia</taxon>
        <taxon>Eubacteriales</taxon>
        <taxon>Desulfotomaculaceae</taxon>
        <taxon>Desulfotomaculum</taxon>
    </lineage>
</organism>
<keyword evidence="9 13" id="KW-0694">RNA-binding</keyword>
<feature type="binding site" evidence="13">
    <location>
        <position position="509"/>
    </location>
    <ligand>
        <name>Zn(2+)</name>
        <dbReference type="ChEBI" id="CHEBI:29105"/>
        <note>catalytic</note>
    </ligand>
</feature>
<keyword evidence="6 13" id="KW-0547">Nucleotide-binding</keyword>
<comment type="subcellular location">
    <subcellularLocation>
        <location evidence="13">Cytoplasm</location>
    </subcellularLocation>
</comment>
<dbReference type="PROSITE" id="PS51880">
    <property type="entry name" value="TGS"/>
    <property type="match status" value="1"/>
</dbReference>
<keyword evidence="17" id="KW-1185">Reference proteome</keyword>
<proteinExistence type="inferred from homology"/>
<dbReference type="CDD" id="cd01667">
    <property type="entry name" value="TGS_ThrRS"/>
    <property type="match status" value="1"/>
</dbReference>
<comment type="caution">
    <text evidence="13">Lacks conserved residue(s) required for the propagation of feature annotation.</text>
</comment>